<proteinExistence type="predicted"/>
<keyword evidence="2" id="KW-1185">Reference proteome</keyword>
<organism evidence="1 2">
    <name type="scientific">Amycolatopsis suaedae</name>
    <dbReference type="NCBI Taxonomy" id="2510978"/>
    <lineage>
        <taxon>Bacteria</taxon>
        <taxon>Bacillati</taxon>
        <taxon>Actinomycetota</taxon>
        <taxon>Actinomycetes</taxon>
        <taxon>Pseudonocardiales</taxon>
        <taxon>Pseudonocardiaceae</taxon>
        <taxon>Amycolatopsis</taxon>
    </lineage>
</organism>
<sequence>MDDLVTFLSARINERQSLIMRTVARGRSGNGFERPEALMDMEMRIRGLGNGELDVINHMVQEVEAQRRIVAAHHTVVTEKVDGFPTYGLEYACQTCHAPADVVGWNWCLTLRLLALPYADHKDYQEEWRP</sequence>
<dbReference type="RefSeq" id="WP_130478867.1">
    <property type="nucleotide sequence ID" value="NZ_SFCC01000017.1"/>
</dbReference>
<evidence type="ECO:0000313" key="1">
    <source>
        <dbReference type="EMBL" id="RZQ60479.1"/>
    </source>
</evidence>
<dbReference type="InterPro" id="IPR046193">
    <property type="entry name" value="DUF6221"/>
</dbReference>
<comment type="caution">
    <text evidence="1">The sequence shown here is derived from an EMBL/GenBank/DDBJ whole genome shotgun (WGS) entry which is preliminary data.</text>
</comment>
<dbReference type="Proteomes" id="UP000292003">
    <property type="component" value="Unassembled WGS sequence"/>
</dbReference>
<dbReference type="Pfam" id="PF19730">
    <property type="entry name" value="DUF6221"/>
    <property type="match status" value="1"/>
</dbReference>
<dbReference type="AlphaFoldDB" id="A0A4Q7J0Y7"/>
<gene>
    <name evidence="1" type="ORF">EWH70_29375</name>
</gene>
<reference evidence="1 2" key="1">
    <citation type="submission" date="2019-02" db="EMBL/GenBank/DDBJ databases">
        <title>Draft genome sequence of Amycolatopsis sp. 8-3EHSu isolated from roots of Suaeda maritima.</title>
        <authorList>
            <person name="Duangmal K."/>
            <person name="Chantavorakit T."/>
        </authorList>
    </citation>
    <scope>NUCLEOTIDE SEQUENCE [LARGE SCALE GENOMIC DNA]</scope>
    <source>
        <strain evidence="1 2">8-3EHSu</strain>
    </source>
</reference>
<protein>
    <submittedName>
        <fullName evidence="1">Uncharacterized protein</fullName>
    </submittedName>
</protein>
<evidence type="ECO:0000313" key="2">
    <source>
        <dbReference type="Proteomes" id="UP000292003"/>
    </source>
</evidence>
<accession>A0A4Q7J0Y7</accession>
<name>A0A4Q7J0Y7_9PSEU</name>
<dbReference type="EMBL" id="SFCC01000017">
    <property type="protein sequence ID" value="RZQ60479.1"/>
    <property type="molecule type" value="Genomic_DNA"/>
</dbReference>
<dbReference type="OrthoDB" id="4290974at2"/>